<name>A0AA42CJ25_9HYPH</name>
<dbReference type="InterPro" id="IPR036291">
    <property type="entry name" value="NAD(P)-bd_dom_sf"/>
</dbReference>
<dbReference type="SUPFAM" id="SSF52283">
    <property type="entry name" value="Formate/glycerate dehydrogenase catalytic domain-like"/>
    <property type="match status" value="1"/>
</dbReference>
<dbReference type="GO" id="GO:0051287">
    <property type="term" value="F:NAD binding"/>
    <property type="evidence" value="ECO:0007669"/>
    <property type="project" value="InterPro"/>
</dbReference>
<dbReference type="GO" id="GO:0005829">
    <property type="term" value="C:cytosol"/>
    <property type="evidence" value="ECO:0007669"/>
    <property type="project" value="TreeGrafter"/>
</dbReference>
<comment type="caution">
    <text evidence="7">The sequence shown here is derived from an EMBL/GenBank/DDBJ whole genome shotgun (WGS) entry which is preliminary data.</text>
</comment>
<evidence type="ECO:0000256" key="1">
    <source>
        <dbReference type="ARBA" id="ARBA00022857"/>
    </source>
</evidence>
<gene>
    <name evidence="7" type="ORF">M8523_05790</name>
</gene>
<dbReference type="Pfam" id="PF00389">
    <property type="entry name" value="2-Hacid_dh"/>
    <property type="match status" value="1"/>
</dbReference>
<reference evidence="7" key="1">
    <citation type="submission" date="2022-05" db="EMBL/GenBank/DDBJ databases">
        <authorList>
            <person name="Pankratov T."/>
        </authorList>
    </citation>
    <scope>NUCLEOTIDE SEQUENCE</scope>
    <source>
        <strain evidence="7">BP6-180914</strain>
    </source>
</reference>
<protein>
    <submittedName>
        <fullName evidence="7">2-hydroxyacid dehydrogenase</fullName>
    </submittedName>
</protein>
<keyword evidence="8" id="KW-1185">Reference proteome</keyword>
<dbReference type="SUPFAM" id="SSF51735">
    <property type="entry name" value="NAD(P)-binding Rossmann-fold domains"/>
    <property type="match status" value="1"/>
</dbReference>
<evidence type="ECO:0000313" key="8">
    <source>
        <dbReference type="Proteomes" id="UP001165667"/>
    </source>
</evidence>
<dbReference type="Gene3D" id="3.40.50.720">
    <property type="entry name" value="NAD(P)-binding Rossmann-like Domain"/>
    <property type="match status" value="2"/>
</dbReference>
<sequence>MSSFHVLIPVPVLSVVTDGLASACRITKLWEADDATIEQSAADIRGIALGGHFPVDGVFMGRFPNLEIVSNFGVGYNNIDTAWAARHGIVVTNTPDVLNEEVADTALGLIISTARQLPAAERHLRAGLWTERPFPLTATLRGRTVGILGLGRIGKAIAKRVEAFGMAVVYHGRKPQPGVGYLYCPSVIALAEACDILVVIAPGGAETKHLVDAAVLKALGPDGILINVARGSVVDEAALIDALQSKTILAAGLDVFAQEPHVPQALLDMDHVVLLPHVGSASTHTRNGMGQLVVDNLLSWAAGQGPLTPVPETPWHGETRVRS</sequence>
<dbReference type="Pfam" id="PF02826">
    <property type="entry name" value="2-Hacid_dh_C"/>
    <property type="match status" value="1"/>
</dbReference>
<evidence type="ECO:0000313" key="7">
    <source>
        <dbReference type="EMBL" id="MCW6507531.1"/>
    </source>
</evidence>
<dbReference type="InterPro" id="IPR006139">
    <property type="entry name" value="D-isomer_2_OHA_DH_cat_dom"/>
</dbReference>
<dbReference type="EMBL" id="JAMOIM010000003">
    <property type="protein sequence ID" value="MCW6507531.1"/>
    <property type="molecule type" value="Genomic_DNA"/>
</dbReference>
<dbReference type="InterPro" id="IPR006140">
    <property type="entry name" value="D-isomer_DH_NAD-bd"/>
</dbReference>
<dbReference type="PANTHER" id="PTHR10996">
    <property type="entry name" value="2-HYDROXYACID DEHYDROGENASE-RELATED"/>
    <property type="match status" value="1"/>
</dbReference>
<evidence type="ECO:0000256" key="3">
    <source>
        <dbReference type="ARBA" id="ARBA00023027"/>
    </source>
</evidence>
<keyword evidence="3" id="KW-0520">NAD</keyword>
<accession>A0AA42CJ25</accession>
<dbReference type="GO" id="GO:0030267">
    <property type="term" value="F:glyoxylate reductase (NADPH) activity"/>
    <property type="evidence" value="ECO:0007669"/>
    <property type="project" value="TreeGrafter"/>
</dbReference>
<dbReference type="PANTHER" id="PTHR10996:SF178">
    <property type="entry name" value="2-HYDROXYACID DEHYDROGENASE YGL185C-RELATED"/>
    <property type="match status" value="1"/>
</dbReference>
<dbReference type="InterPro" id="IPR050223">
    <property type="entry name" value="D-isomer_2-hydroxyacid_DH"/>
</dbReference>
<keyword evidence="1" id="KW-0521">NADP</keyword>
<dbReference type="RefSeq" id="WP_282583901.1">
    <property type="nucleotide sequence ID" value="NZ_JAMOIM010000003.1"/>
</dbReference>
<evidence type="ECO:0000259" key="5">
    <source>
        <dbReference type="Pfam" id="PF00389"/>
    </source>
</evidence>
<proteinExistence type="inferred from homology"/>
<feature type="domain" description="D-isomer specific 2-hydroxyacid dehydrogenase catalytic" evidence="5">
    <location>
        <begin position="31"/>
        <end position="310"/>
    </location>
</feature>
<feature type="domain" description="D-isomer specific 2-hydroxyacid dehydrogenase NAD-binding" evidence="6">
    <location>
        <begin position="107"/>
        <end position="279"/>
    </location>
</feature>
<keyword evidence="2 4" id="KW-0560">Oxidoreductase</keyword>
<evidence type="ECO:0000259" key="6">
    <source>
        <dbReference type="Pfam" id="PF02826"/>
    </source>
</evidence>
<evidence type="ECO:0000256" key="2">
    <source>
        <dbReference type="ARBA" id="ARBA00023002"/>
    </source>
</evidence>
<evidence type="ECO:0000256" key="4">
    <source>
        <dbReference type="RuleBase" id="RU003719"/>
    </source>
</evidence>
<comment type="similarity">
    <text evidence="4">Belongs to the D-isomer specific 2-hydroxyacid dehydrogenase family.</text>
</comment>
<dbReference type="CDD" id="cd12156">
    <property type="entry name" value="HPPR"/>
    <property type="match status" value="1"/>
</dbReference>
<dbReference type="FunFam" id="3.40.50.720:FF:000213">
    <property type="entry name" value="Putative 2-hydroxyacid dehydrogenase"/>
    <property type="match status" value="1"/>
</dbReference>
<dbReference type="Proteomes" id="UP001165667">
    <property type="component" value="Unassembled WGS sequence"/>
</dbReference>
<dbReference type="GO" id="GO:0016618">
    <property type="term" value="F:hydroxypyruvate reductase [NAD(P)H] activity"/>
    <property type="evidence" value="ECO:0007669"/>
    <property type="project" value="TreeGrafter"/>
</dbReference>
<dbReference type="AlphaFoldDB" id="A0AA42CJ25"/>
<organism evidence="7 8">
    <name type="scientific">Lichenifustis flavocetrariae</name>
    <dbReference type="NCBI Taxonomy" id="2949735"/>
    <lineage>
        <taxon>Bacteria</taxon>
        <taxon>Pseudomonadati</taxon>
        <taxon>Pseudomonadota</taxon>
        <taxon>Alphaproteobacteria</taxon>
        <taxon>Hyphomicrobiales</taxon>
        <taxon>Lichenihabitantaceae</taxon>
        <taxon>Lichenifustis</taxon>
    </lineage>
</organism>